<dbReference type="CDD" id="cd03808">
    <property type="entry name" value="GT4_CapM-like"/>
    <property type="match status" value="1"/>
</dbReference>
<dbReference type="EMBL" id="JARJLM010000187">
    <property type="protein sequence ID" value="MDF3833484.1"/>
    <property type="molecule type" value="Genomic_DNA"/>
</dbReference>
<dbReference type="PANTHER" id="PTHR12526">
    <property type="entry name" value="GLYCOSYLTRANSFERASE"/>
    <property type="match status" value="1"/>
</dbReference>
<reference evidence="2 3" key="1">
    <citation type="submission" date="2023-03" db="EMBL/GenBank/DDBJ databases">
        <title>Draft assemblies of triclosan tolerant bacteria isolated from returned activated sludge.</title>
        <authorList>
            <person name="Van Hamelsveld S."/>
        </authorList>
    </citation>
    <scope>NUCLEOTIDE SEQUENCE [LARGE SCALE GENOMIC DNA]</scope>
    <source>
        <strain evidence="2 3">GW210010_S58</strain>
    </source>
</reference>
<feature type="domain" description="Glycosyltransferase subfamily 4-like N-terminal" evidence="1">
    <location>
        <begin position="36"/>
        <end position="174"/>
    </location>
</feature>
<dbReference type="Pfam" id="PF13692">
    <property type="entry name" value="Glyco_trans_1_4"/>
    <property type="match status" value="1"/>
</dbReference>
<evidence type="ECO:0000259" key="1">
    <source>
        <dbReference type="Pfam" id="PF13579"/>
    </source>
</evidence>
<name>A0ABT6AM21_9BURK</name>
<dbReference type="Pfam" id="PF13579">
    <property type="entry name" value="Glyco_trans_4_4"/>
    <property type="match status" value="1"/>
</dbReference>
<dbReference type="SUPFAM" id="SSF53756">
    <property type="entry name" value="UDP-Glycosyltransferase/glycogen phosphorylase"/>
    <property type="match status" value="1"/>
</dbReference>
<protein>
    <submittedName>
        <fullName evidence="2">Glycosyltransferase family 4 protein</fullName>
    </submittedName>
</protein>
<comment type="caution">
    <text evidence="2">The sequence shown here is derived from an EMBL/GenBank/DDBJ whole genome shotgun (WGS) entry which is preliminary data.</text>
</comment>
<sequence>MAINSKTKTVILIAVTVPETFLSILKLQPRFLNGEFEVVLVCSPGANVLDIGENEGVAVNVVKMRRGISPFRDIVSIVGMVRCILRCKPEIVHSYTPKAGLIAMIAARLCFVPVRVHTFTGLIFPTAHGIKRELLIWIDRLICFCATRVIPEGNGVKNDLQRFRITHRPLQVIGHGNIAGVDTSYFSPNAIGLSKFAVELKTQLGIDSDAFVFCFVGRLNKDKGIGELMQAFAALPSNAHLLFVGELDQTAPVGADVLASIEAHPRVHMLGFLVDVRPALRVAHVLVLPSYREGFPNVVLQAGAVALPVIATDINGCNEVIEPGFNGWLVPPRDAPALQCAMRDAMQTSATKLQEMGSRGRERVQIRFEQRGHWERMAQLYRGMLPAD</sequence>
<keyword evidence="3" id="KW-1185">Reference proteome</keyword>
<dbReference type="Gene3D" id="3.40.50.2000">
    <property type="entry name" value="Glycogen Phosphorylase B"/>
    <property type="match status" value="2"/>
</dbReference>
<dbReference type="InterPro" id="IPR028098">
    <property type="entry name" value="Glyco_trans_4-like_N"/>
</dbReference>
<organism evidence="2 3">
    <name type="scientific">Cupriavidus basilensis</name>
    <dbReference type="NCBI Taxonomy" id="68895"/>
    <lineage>
        <taxon>Bacteria</taxon>
        <taxon>Pseudomonadati</taxon>
        <taxon>Pseudomonadota</taxon>
        <taxon>Betaproteobacteria</taxon>
        <taxon>Burkholderiales</taxon>
        <taxon>Burkholderiaceae</taxon>
        <taxon>Cupriavidus</taxon>
    </lineage>
</organism>
<gene>
    <name evidence="2" type="ORF">P3W85_11060</name>
</gene>
<accession>A0ABT6AM21</accession>
<evidence type="ECO:0000313" key="3">
    <source>
        <dbReference type="Proteomes" id="UP001216674"/>
    </source>
</evidence>
<evidence type="ECO:0000313" key="2">
    <source>
        <dbReference type="EMBL" id="MDF3833484.1"/>
    </source>
</evidence>
<dbReference type="Proteomes" id="UP001216674">
    <property type="component" value="Unassembled WGS sequence"/>
</dbReference>
<proteinExistence type="predicted"/>
<dbReference type="PANTHER" id="PTHR12526:SF630">
    <property type="entry name" value="GLYCOSYLTRANSFERASE"/>
    <property type="match status" value="1"/>
</dbReference>